<reference evidence="1" key="2">
    <citation type="submission" date="2020-06" db="EMBL/GenBank/DDBJ databases">
        <title>Helianthus annuus Genome sequencing and assembly Release 2.</title>
        <authorList>
            <person name="Gouzy J."/>
            <person name="Langlade N."/>
            <person name="Munos S."/>
        </authorList>
    </citation>
    <scope>NUCLEOTIDE SEQUENCE</scope>
    <source>
        <tissue evidence="1">Leaves</tissue>
    </source>
</reference>
<dbReference type="GO" id="GO:0007131">
    <property type="term" value="P:reciprocal meiotic recombination"/>
    <property type="evidence" value="ECO:0007669"/>
    <property type="project" value="InterPro"/>
</dbReference>
<dbReference type="EMBL" id="MNCJ02000330">
    <property type="protein sequence ID" value="KAF5766782.1"/>
    <property type="molecule type" value="Genomic_DNA"/>
</dbReference>
<evidence type="ECO:0000313" key="1">
    <source>
        <dbReference type="EMBL" id="KAF5766782.1"/>
    </source>
</evidence>
<dbReference type="InterPro" id="IPR038824">
    <property type="entry name" value="SHOC1-like"/>
</dbReference>
<dbReference type="PANTHER" id="PTHR35764">
    <property type="entry name" value="PROTEIN SHORTAGE IN CHIASMATA 1"/>
    <property type="match status" value="1"/>
</dbReference>
<dbReference type="PANTHER" id="PTHR35764:SF1">
    <property type="entry name" value="PROTEIN SHORTAGE IN CHIASMATA 1"/>
    <property type="match status" value="1"/>
</dbReference>
<keyword evidence="2" id="KW-1185">Reference proteome</keyword>
<comment type="caution">
    <text evidence="1">The sequence shown here is derived from an EMBL/GenBank/DDBJ whole genome shotgun (WGS) entry which is preliminary data.</text>
</comment>
<proteinExistence type="predicted"/>
<gene>
    <name evidence="1" type="ORF">HanXRQr2_Chr15g0719491</name>
</gene>
<name>A0A9K3H475_HELAN</name>
<dbReference type="Gramene" id="mRNA:HanXRQr2_Chr15g0719491">
    <property type="protein sequence ID" value="mRNA:HanXRQr2_Chr15g0719491"/>
    <property type="gene ID" value="HanXRQr2_Chr15g0719491"/>
</dbReference>
<sequence>MRTRFLTDVFNSSAASNRLQTLDFLRFPPPELPSADQFIFNSISCFDQLNFITLAPEIDTISVNESLCKFLSDVLPQAVSTEIDRQIVTEVASERLETRNVEFRVVVMKIVCYDIWCNR</sequence>
<dbReference type="Proteomes" id="UP000215914">
    <property type="component" value="Unassembled WGS sequence"/>
</dbReference>
<accession>A0A9K3H475</accession>
<protein>
    <submittedName>
        <fullName evidence="1">Uncharacterized protein</fullName>
    </submittedName>
</protein>
<dbReference type="AlphaFoldDB" id="A0A9K3H475"/>
<reference evidence="1" key="1">
    <citation type="journal article" date="2017" name="Nature">
        <title>The sunflower genome provides insights into oil metabolism, flowering and Asterid evolution.</title>
        <authorList>
            <person name="Badouin H."/>
            <person name="Gouzy J."/>
            <person name="Grassa C.J."/>
            <person name="Murat F."/>
            <person name="Staton S.E."/>
            <person name="Cottret L."/>
            <person name="Lelandais-Briere C."/>
            <person name="Owens G.L."/>
            <person name="Carrere S."/>
            <person name="Mayjonade B."/>
            <person name="Legrand L."/>
            <person name="Gill N."/>
            <person name="Kane N.C."/>
            <person name="Bowers J.E."/>
            <person name="Hubner S."/>
            <person name="Bellec A."/>
            <person name="Berard A."/>
            <person name="Berges H."/>
            <person name="Blanchet N."/>
            <person name="Boniface M.C."/>
            <person name="Brunel D."/>
            <person name="Catrice O."/>
            <person name="Chaidir N."/>
            <person name="Claudel C."/>
            <person name="Donnadieu C."/>
            <person name="Faraut T."/>
            <person name="Fievet G."/>
            <person name="Helmstetter N."/>
            <person name="King M."/>
            <person name="Knapp S.J."/>
            <person name="Lai Z."/>
            <person name="Le Paslier M.C."/>
            <person name="Lippi Y."/>
            <person name="Lorenzon L."/>
            <person name="Mandel J.R."/>
            <person name="Marage G."/>
            <person name="Marchand G."/>
            <person name="Marquand E."/>
            <person name="Bret-Mestries E."/>
            <person name="Morien E."/>
            <person name="Nambeesan S."/>
            <person name="Nguyen T."/>
            <person name="Pegot-Espagnet P."/>
            <person name="Pouilly N."/>
            <person name="Raftis F."/>
            <person name="Sallet E."/>
            <person name="Schiex T."/>
            <person name="Thomas J."/>
            <person name="Vandecasteele C."/>
            <person name="Vares D."/>
            <person name="Vear F."/>
            <person name="Vautrin S."/>
            <person name="Crespi M."/>
            <person name="Mangin B."/>
            <person name="Burke J.M."/>
            <person name="Salse J."/>
            <person name="Munos S."/>
            <person name="Vincourt P."/>
            <person name="Rieseberg L.H."/>
            <person name="Langlade N.B."/>
        </authorList>
    </citation>
    <scope>NUCLEOTIDE SEQUENCE</scope>
    <source>
        <tissue evidence="1">Leaves</tissue>
    </source>
</reference>
<organism evidence="1 2">
    <name type="scientific">Helianthus annuus</name>
    <name type="common">Common sunflower</name>
    <dbReference type="NCBI Taxonomy" id="4232"/>
    <lineage>
        <taxon>Eukaryota</taxon>
        <taxon>Viridiplantae</taxon>
        <taxon>Streptophyta</taxon>
        <taxon>Embryophyta</taxon>
        <taxon>Tracheophyta</taxon>
        <taxon>Spermatophyta</taxon>
        <taxon>Magnoliopsida</taxon>
        <taxon>eudicotyledons</taxon>
        <taxon>Gunneridae</taxon>
        <taxon>Pentapetalae</taxon>
        <taxon>asterids</taxon>
        <taxon>campanulids</taxon>
        <taxon>Asterales</taxon>
        <taxon>Asteraceae</taxon>
        <taxon>Asteroideae</taxon>
        <taxon>Heliantheae alliance</taxon>
        <taxon>Heliantheae</taxon>
        <taxon>Helianthus</taxon>
    </lineage>
</organism>
<evidence type="ECO:0000313" key="2">
    <source>
        <dbReference type="Proteomes" id="UP000215914"/>
    </source>
</evidence>